<reference evidence="11" key="1">
    <citation type="journal article" date="2023" name="Mol. Phylogenet. Evol.">
        <title>Genome-scale phylogeny and comparative genomics of the fungal order Sordariales.</title>
        <authorList>
            <person name="Hensen N."/>
            <person name="Bonometti L."/>
            <person name="Westerberg I."/>
            <person name="Brannstrom I.O."/>
            <person name="Guillou S."/>
            <person name="Cros-Aarteil S."/>
            <person name="Calhoun S."/>
            <person name="Haridas S."/>
            <person name="Kuo A."/>
            <person name="Mondo S."/>
            <person name="Pangilinan J."/>
            <person name="Riley R."/>
            <person name="LaButti K."/>
            <person name="Andreopoulos B."/>
            <person name="Lipzen A."/>
            <person name="Chen C."/>
            <person name="Yan M."/>
            <person name="Daum C."/>
            <person name="Ng V."/>
            <person name="Clum A."/>
            <person name="Steindorff A."/>
            <person name="Ohm R.A."/>
            <person name="Martin F."/>
            <person name="Silar P."/>
            <person name="Natvig D.O."/>
            <person name="Lalanne C."/>
            <person name="Gautier V."/>
            <person name="Ament-Velasquez S.L."/>
            <person name="Kruys A."/>
            <person name="Hutchinson M.I."/>
            <person name="Powell A.J."/>
            <person name="Barry K."/>
            <person name="Miller A.N."/>
            <person name="Grigoriev I.V."/>
            <person name="Debuchy R."/>
            <person name="Gladieux P."/>
            <person name="Hiltunen Thoren M."/>
            <person name="Johannesson H."/>
        </authorList>
    </citation>
    <scope>NUCLEOTIDE SEQUENCE</scope>
    <source>
        <strain evidence="11">PSN243</strain>
    </source>
</reference>
<comment type="similarity">
    <text evidence="3">Belongs to the bZIP family.</text>
</comment>
<organism evidence="11 12">
    <name type="scientific">Podospora aff. communis PSN243</name>
    <dbReference type="NCBI Taxonomy" id="3040156"/>
    <lineage>
        <taxon>Eukaryota</taxon>
        <taxon>Fungi</taxon>
        <taxon>Dikarya</taxon>
        <taxon>Ascomycota</taxon>
        <taxon>Pezizomycotina</taxon>
        <taxon>Sordariomycetes</taxon>
        <taxon>Sordariomycetidae</taxon>
        <taxon>Sordariales</taxon>
        <taxon>Podosporaceae</taxon>
        <taxon>Podospora</taxon>
    </lineage>
</organism>
<dbReference type="Proteomes" id="UP001321760">
    <property type="component" value="Unassembled WGS sequence"/>
</dbReference>
<evidence type="ECO:0000256" key="2">
    <source>
        <dbReference type="ARBA" id="ARBA00004123"/>
    </source>
</evidence>
<dbReference type="InterPro" id="IPR004827">
    <property type="entry name" value="bZIP"/>
</dbReference>
<dbReference type="InterPro" id="IPR046347">
    <property type="entry name" value="bZIP_sf"/>
</dbReference>
<evidence type="ECO:0000259" key="10">
    <source>
        <dbReference type="PROSITE" id="PS00036"/>
    </source>
</evidence>
<evidence type="ECO:0000256" key="9">
    <source>
        <dbReference type="SAM" id="MobiDB-lite"/>
    </source>
</evidence>
<keyword evidence="6" id="KW-0804">Transcription</keyword>
<comment type="caution">
    <text evidence="11">The sequence shown here is derived from an EMBL/GenBank/DDBJ whole genome shotgun (WGS) entry which is preliminary data.</text>
</comment>
<dbReference type="GO" id="GO:0001228">
    <property type="term" value="F:DNA-binding transcription activator activity, RNA polymerase II-specific"/>
    <property type="evidence" value="ECO:0007669"/>
    <property type="project" value="TreeGrafter"/>
</dbReference>
<keyword evidence="4" id="KW-0805">Transcription regulation</keyword>
<dbReference type="EMBL" id="MU865941">
    <property type="protein sequence ID" value="KAK4448763.1"/>
    <property type="molecule type" value="Genomic_DNA"/>
</dbReference>
<keyword evidence="5" id="KW-0238">DNA-binding</keyword>
<gene>
    <name evidence="11" type="ORF">QBC34DRAFT_438880</name>
</gene>
<dbReference type="PROSITE" id="PS00036">
    <property type="entry name" value="BZIP_BASIC"/>
    <property type="match status" value="1"/>
</dbReference>
<dbReference type="PANTHER" id="PTHR40621:SF11">
    <property type="entry name" value="TRANSCRIPTION FACTOR KAPC-RELATED"/>
    <property type="match status" value="1"/>
</dbReference>
<feature type="compositionally biased region" description="Basic and acidic residues" evidence="9">
    <location>
        <begin position="70"/>
        <end position="79"/>
    </location>
</feature>
<name>A0AAV9GJR3_9PEZI</name>
<comment type="subcellular location">
    <subcellularLocation>
        <location evidence="2">Nucleus</location>
    </subcellularLocation>
</comment>
<dbReference type="Gene3D" id="1.20.5.170">
    <property type="match status" value="1"/>
</dbReference>
<keyword evidence="12" id="KW-1185">Reference proteome</keyword>
<dbReference type="GO" id="GO:0090575">
    <property type="term" value="C:RNA polymerase II transcription regulator complex"/>
    <property type="evidence" value="ECO:0007669"/>
    <property type="project" value="TreeGrafter"/>
</dbReference>
<feature type="compositionally biased region" description="Low complexity" evidence="9">
    <location>
        <begin position="45"/>
        <end position="57"/>
    </location>
</feature>
<evidence type="ECO:0000313" key="12">
    <source>
        <dbReference type="Proteomes" id="UP001321760"/>
    </source>
</evidence>
<feature type="domain" description="BZIP" evidence="10">
    <location>
        <begin position="119"/>
        <end position="134"/>
    </location>
</feature>
<feature type="region of interest" description="Disordered" evidence="9">
    <location>
        <begin position="32"/>
        <end position="136"/>
    </location>
</feature>
<dbReference type="SUPFAM" id="SSF57959">
    <property type="entry name" value="Leucine zipper domain"/>
    <property type="match status" value="1"/>
</dbReference>
<dbReference type="GO" id="GO:0000976">
    <property type="term" value="F:transcription cis-regulatory region binding"/>
    <property type="evidence" value="ECO:0007669"/>
    <property type="project" value="InterPro"/>
</dbReference>
<evidence type="ECO:0000256" key="8">
    <source>
        <dbReference type="ARBA" id="ARBA00044067"/>
    </source>
</evidence>
<comment type="function">
    <text evidence="1">Putative transcription factor.</text>
</comment>
<dbReference type="AlphaFoldDB" id="A0AAV9GJR3"/>
<dbReference type="InterPro" id="IPR050936">
    <property type="entry name" value="AP-1-like"/>
</dbReference>
<sequence length="224" mass="24776">MNSFNVHSDYTPCSSPPSHCYIRTCSGEDEAPAYHDPDATGQYHNNNNNNDNNTCNNTVLRIDYPGLDGIKSEPPRAVEETATATATGHPPPSTTKKRPAATKRKRASRYTDAHHASQRRRDQNRASQRAYRERKDQRIKDLEQMLSEATHQNRLLSEAYASLQAMYVELFQMTPGKHDAATTTRNGGAGIPVCHSSLAPCWAKGGQGGGGFWNGSRLVFEVED</sequence>
<proteinExistence type="inferred from homology"/>
<feature type="compositionally biased region" description="Basic residues" evidence="9">
    <location>
        <begin position="95"/>
        <end position="108"/>
    </location>
</feature>
<evidence type="ECO:0000256" key="4">
    <source>
        <dbReference type="ARBA" id="ARBA00023015"/>
    </source>
</evidence>
<evidence type="ECO:0000256" key="3">
    <source>
        <dbReference type="ARBA" id="ARBA00007163"/>
    </source>
</evidence>
<protein>
    <recommendedName>
        <fullName evidence="8">Putative transcription factor kapC</fullName>
    </recommendedName>
</protein>
<evidence type="ECO:0000256" key="7">
    <source>
        <dbReference type="ARBA" id="ARBA00023242"/>
    </source>
</evidence>
<accession>A0AAV9GJR3</accession>
<evidence type="ECO:0000256" key="6">
    <source>
        <dbReference type="ARBA" id="ARBA00023163"/>
    </source>
</evidence>
<dbReference type="PANTHER" id="PTHR40621">
    <property type="entry name" value="TRANSCRIPTION FACTOR KAPC-RELATED"/>
    <property type="match status" value="1"/>
</dbReference>
<evidence type="ECO:0000256" key="1">
    <source>
        <dbReference type="ARBA" id="ARBA00004049"/>
    </source>
</evidence>
<evidence type="ECO:0000313" key="11">
    <source>
        <dbReference type="EMBL" id="KAK4448763.1"/>
    </source>
</evidence>
<dbReference type="CDD" id="cd14688">
    <property type="entry name" value="bZIP_YAP"/>
    <property type="match status" value="1"/>
</dbReference>
<dbReference type="Pfam" id="PF00170">
    <property type="entry name" value="bZIP_1"/>
    <property type="match status" value="1"/>
</dbReference>
<reference evidence="11" key="2">
    <citation type="submission" date="2023-05" db="EMBL/GenBank/DDBJ databases">
        <authorList>
            <consortium name="Lawrence Berkeley National Laboratory"/>
            <person name="Steindorff A."/>
            <person name="Hensen N."/>
            <person name="Bonometti L."/>
            <person name="Westerberg I."/>
            <person name="Brannstrom I.O."/>
            <person name="Guillou S."/>
            <person name="Cros-Aarteil S."/>
            <person name="Calhoun S."/>
            <person name="Haridas S."/>
            <person name="Kuo A."/>
            <person name="Mondo S."/>
            <person name="Pangilinan J."/>
            <person name="Riley R."/>
            <person name="Labutti K."/>
            <person name="Andreopoulos B."/>
            <person name="Lipzen A."/>
            <person name="Chen C."/>
            <person name="Yanf M."/>
            <person name="Daum C."/>
            <person name="Ng V."/>
            <person name="Clum A."/>
            <person name="Ohm R."/>
            <person name="Martin F."/>
            <person name="Silar P."/>
            <person name="Natvig D."/>
            <person name="Lalanne C."/>
            <person name="Gautier V."/>
            <person name="Ament-Velasquez S.L."/>
            <person name="Kruys A."/>
            <person name="Hutchinson M.I."/>
            <person name="Powell A.J."/>
            <person name="Barry K."/>
            <person name="Miller A.N."/>
            <person name="Grigoriev I.V."/>
            <person name="Debuchy R."/>
            <person name="Gladieux P."/>
            <person name="Thoren M.H."/>
            <person name="Johannesson H."/>
        </authorList>
    </citation>
    <scope>NUCLEOTIDE SEQUENCE</scope>
    <source>
        <strain evidence="11">PSN243</strain>
    </source>
</reference>
<keyword evidence="7" id="KW-0539">Nucleus</keyword>
<evidence type="ECO:0000256" key="5">
    <source>
        <dbReference type="ARBA" id="ARBA00023125"/>
    </source>
</evidence>
<feature type="compositionally biased region" description="Basic and acidic residues" evidence="9">
    <location>
        <begin position="109"/>
        <end position="136"/>
    </location>
</feature>